<reference evidence="11" key="1">
    <citation type="submission" date="2025-08" db="UniProtKB">
        <authorList>
            <consortium name="RefSeq"/>
        </authorList>
    </citation>
    <scope>IDENTIFICATION</scope>
    <source>
        <tissue evidence="11">Whole body</tissue>
    </source>
</reference>
<feature type="domain" description="Fibronectin type-III" evidence="9">
    <location>
        <begin position="2771"/>
        <end position="2872"/>
    </location>
</feature>
<feature type="domain" description="Ig-like" evidence="8">
    <location>
        <begin position="1832"/>
        <end position="1922"/>
    </location>
</feature>
<dbReference type="InterPro" id="IPR003599">
    <property type="entry name" value="Ig_sub"/>
</dbReference>
<feature type="compositionally biased region" description="Basic and acidic residues" evidence="6">
    <location>
        <begin position="561"/>
        <end position="611"/>
    </location>
</feature>
<feature type="domain" description="Ig-like" evidence="8">
    <location>
        <begin position="2017"/>
        <end position="2101"/>
    </location>
</feature>
<dbReference type="InterPro" id="IPR013783">
    <property type="entry name" value="Ig-like_fold"/>
</dbReference>
<feature type="compositionally biased region" description="Acidic residues" evidence="6">
    <location>
        <begin position="664"/>
        <end position="676"/>
    </location>
</feature>
<feature type="domain" description="Ig-like" evidence="8">
    <location>
        <begin position="2107"/>
        <end position="2190"/>
    </location>
</feature>
<proteinExistence type="inferred from homology"/>
<feature type="domain" description="Ig-like" evidence="8">
    <location>
        <begin position="1511"/>
        <end position="1600"/>
    </location>
</feature>
<feature type="domain" description="SH3" evidence="7">
    <location>
        <begin position="1419"/>
        <end position="1480"/>
    </location>
</feature>
<feature type="domain" description="Ig-like" evidence="8">
    <location>
        <begin position="2483"/>
        <end position="2577"/>
    </location>
</feature>
<dbReference type="RefSeq" id="XP_015190254.1">
    <property type="nucleotide sequence ID" value="XM_015334768.1"/>
</dbReference>
<dbReference type="SMART" id="SM00409">
    <property type="entry name" value="IG"/>
    <property type="match status" value="11"/>
</dbReference>
<feature type="domain" description="Ig-like" evidence="8">
    <location>
        <begin position="2288"/>
        <end position="2379"/>
    </location>
</feature>
<dbReference type="InterPro" id="IPR036116">
    <property type="entry name" value="FN3_sf"/>
</dbReference>
<evidence type="ECO:0000256" key="5">
    <source>
        <dbReference type="SAM" id="Coils"/>
    </source>
</evidence>
<evidence type="ECO:0000259" key="8">
    <source>
        <dbReference type="PROSITE" id="PS50835"/>
    </source>
</evidence>
<keyword evidence="2 4" id="KW-0728">SH3 domain</keyword>
<dbReference type="Proteomes" id="UP000694924">
    <property type="component" value="Unplaced"/>
</dbReference>
<dbReference type="InterPro" id="IPR003598">
    <property type="entry name" value="Ig_sub2"/>
</dbReference>
<dbReference type="SMART" id="SM00408">
    <property type="entry name" value="IGc2"/>
    <property type="match status" value="9"/>
</dbReference>
<dbReference type="PANTHER" id="PTHR13817:SF151">
    <property type="entry name" value="TITIN"/>
    <property type="match status" value="1"/>
</dbReference>
<gene>
    <name evidence="11" type="primary">LOC107073883</name>
</gene>
<keyword evidence="5" id="KW-0175">Coiled coil</keyword>
<feature type="compositionally biased region" description="Basic and acidic residues" evidence="6">
    <location>
        <begin position="545"/>
        <end position="554"/>
    </location>
</feature>
<dbReference type="InterPro" id="IPR036028">
    <property type="entry name" value="SH3-like_dom_sf"/>
</dbReference>
<comment type="similarity">
    <text evidence="1">Belongs to the protein kinase superfamily. CAMK Ser/Thr protein kinase family.</text>
</comment>
<evidence type="ECO:0000256" key="1">
    <source>
        <dbReference type="ARBA" id="ARBA00006692"/>
    </source>
</evidence>
<dbReference type="PROSITE" id="PS50002">
    <property type="entry name" value="SH3"/>
    <property type="match status" value="1"/>
</dbReference>
<feature type="compositionally biased region" description="Basic and acidic residues" evidence="6">
    <location>
        <begin position="371"/>
        <end position="392"/>
    </location>
</feature>
<feature type="compositionally biased region" description="Basic and acidic residues" evidence="6">
    <location>
        <begin position="2758"/>
        <end position="2767"/>
    </location>
</feature>
<evidence type="ECO:0000256" key="6">
    <source>
        <dbReference type="SAM" id="MobiDB-lite"/>
    </source>
</evidence>
<dbReference type="Pfam" id="PF07679">
    <property type="entry name" value="I-set"/>
    <property type="match status" value="11"/>
</dbReference>
<feature type="coiled-coil region" evidence="5">
    <location>
        <begin position="1127"/>
        <end position="1154"/>
    </location>
</feature>
<dbReference type="SUPFAM" id="SSF50044">
    <property type="entry name" value="SH3-domain"/>
    <property type="match status" value="1"/>
</dbReference>
<feature type="compositionally biased region" description="Basic and acidic residues" evidence="6">
    <location>
        <begin position="633"/>
        <end position="663"/>
    </location>
</feature>
<feature type="region of interest" description="Disordered" evidence="6">
    <location>
        <begin position="453"/>
        <end position="785"/>
    </location>
</feature>
<evidence type="ECO:0000256" key="2">
    <source>
        <dbReference type="ARBA" id="ARBA00022443"/>
    </source>
</evidence>
<dbReference type="PROSITE" id="PS50835">
    <property type="entry name" value="IG_LIKE"/>
    <property type="match status" value="9"/>
</dbReference>
<evidence type="ECO:0000313" key="11">
    <source>
        <dbReference type="RefSeq" id="XP_015190254.1"/>
    </source>
</evidence>
<feature type="region of interest" description="Disordered" evidence="6">
    <location>
        <begin position="1035"/>
        <end position="1057"/>
    </location>
</feature>
<feature type="domain" description="Ig-like" evidence="8">
    <location>
        <begin position="1736"/>
        <end position="1821"/>
    </location>
</feature>
<feature type="compositionally biased region" description="Basic residues" evidence="6">
    <location>
        <begin position="691"/>
        <end position="701"/>
    </location>
</feature>
<dbReference type="Gene3D" id="2.60.40.10">
    <property type="entry name" value="Immunoglobulins"/>
    <property type="match status" value="16"/>
</dbReference>
<evidence type="ECO:0000256" key="3">
    <source>
        <dbReference type="ARBA" id="ARBA00022737"/>
    </source>
</evidence>
<feature type="domain" description="Ig-like" evidence="8">
    <location>
        <begin position="1635"/>
        <end position="1723"/>
    </location>
</feature>
<dbReference type="PROSITE" id="PS50853">
    <property type="entry name" value="FN3"/>
    <property type="match status" value="5"/>
</dbReference>
<dbReference type="SUPFAM" id="SSF48726">
    <property type="entry name" value="Immunoglobulin"/>
    <property type="match status" value="11"/>
</dbReference>
<feature type="compositionally biased region" description="Basic and acidic residues" evidence="6">
    <location>
        <begin position="981"/>
        <end position="996"/>
    </location>
</feature>
<evidence type="ECO:0000256" key="4">
    <source>
        <dbReference type="PROSITE-ProRule" id="PRU00192"/>
    </source>
</evidence>
<feature type="region of interest" description="Disordered" evidence="6">
    <location>
        <begin position="965"/>
        <end position="1019"/>
    </location>
</feature>
<dbReference type="PRINTS" id="PR00014">
    <property type="entry name" value="FNTYPEIII"/>
</dbReference>
<feature type="compositionally biased region" description="Basic and acidic residues" evidence="6">
    <location>
        <begin position="403"/>
        <end position="424"/>
    </location>
</feature>
<evidence type="ECO:0000313" key="10">
    <source>
        <dbReference type="Proteomes" id="UP000694924"/>
    </source>
</evidence>
<evidence type="ECO:0000259" key="9">
    <source>
        <dbReference type="PROSITE" id="PS50853"/>
    </source>
</evidence>
<keyword evidence="10" id="KW-1185">Reference proteome</keyword>
<feature type="compositionally biased region" description="Basic and acidic residues" evidence="6">
    <location>
        <begin position="717"/>
        <end position="726"/>
    </location>
</feature>
<dbReference type="Gene3D" id="2.30.30.40">
    <property type="entry name" value="SH3 Domains"/>
    <property type="match status" value="1"/>
</dbReference>
<feature type="region of interest" description="Disordered" evidence="6">
    <location>
        <begin position="2752"/>
        <end position="2779"/>
    </location>
</feature>
<dbReference type="CDD" id="cd00063">
    <property type="entry name" value="FN3"/>
    <property type="match status" value="5"/>
</dbReference>
<accession>A0ABM1JCR6</accession>
<organism evidence="10 11">
    <name type="scientific">Polistes dominula</name>
    <name type="common">European paper wasp</name>
    <name type="synonym">Vespa dominula</name>
    <dbReference type="NCBI Taxonomy" id="743375"/>
    <lineage>
        <taxon>Eukaryota</taxon>
        <taxon>Metazoa</taxon>
        <taxon>Ecdysozoa</taxon>
        <taxon>Arthropoda</taxon>
        <taxon>Hexapoda</taxon>
        <taxon>Insecta</taxon>
        <taxon>Pterygota</taxon>
        <taxon>Neoptera</taxon>
        <taxon>Endopterygota</taxon>
        <taxon>Hymenoptera</taxon>
        <taxon>Apocrita</taxon>
        <taxon>Aculeata</taxon>
        <taxon>Vespoidea</taxon>
        <taxon>Vespidae</taxon>
        <taxon>Polistinae</taxon>
        <taxon>Polistini</taxon>
        <taxon>Polistes</taxon>
    </lineage>
</organism>
<dbReference type="InterPro" id="IPR013098">
    <property type="entry name" value="Ig_I-set"/>
</dbReference>
<name>A0ABM1JCR6_POLDO</name>
<dbReference type="Pfam" id="PF00018">
    <property type="entry name" value="SH3_1"/>
    <property type="match status" value="1"/>
</dbReference>
<feature type="domain" description="Fibronectin type-III" evidence="9">
    <location>
        <begin position="2670"/>
        <end position="2765"/>
    </location>
</feature>
<feature type="domain" description="Fibronectin type-III" evidence="9">
    <location>
        <begin position="2873"/>
        <end position="2970"/>
    </location>
</feature>
<evidence type="ECO:0000259" key="7">
    <source>
        <dbReference type="PROSITE" id="PS50002"/>
    </source>
</evidence>
<dbReference type="SUPFAM" id="SSF49265">
    <property type="entry name" value="Fibronectin type III"/>
    <property type="match status" value="3"/>
</dbReference>
<feature type="region of interest" description="Disordered" evidence="6">
    <location>
        <begin position="908"/>
        <end position="941"/>
    </location>
</feature>
<keyword evidence="3" id="KW-0677">Repeat</keyword>
<feature type="region of interest" description="Disordered" evidence="6">
    <location>
        <begin position="1165"/>
        <end position="1184"/>
    </location>
</feature>
<feature type="domain" description="Fibronectin type-III" evidence="9">
    <location>
        <begin position="2974"/>
        <end position="3070"/>
    </location>
</feature>
<feature type="domain" description="Fibronectin type-III" evidence="9">
    <location>
        <begin position="2384"/>
        <end position="2479"/>
    </location>
</feature>
<dbReference type="InterPro" id="IPR007110">
    <property type="entry name" value="Ig-like_dom"/>
</dbReference>
<feature type="domain" description="Ig-like" evidence="8">
    <location>
        <begin position="1926"/>
        <end position="2011"/>
    </location>
</feature>
<dbReference type="InterPro" id="IPR003961">
    <property type="entry name" value="FN3_dom"/>
</dbReference>
<dbReference type="SMART" id="SM00060">
    <property type="entry name" value="FN3"/>
    <property type="match status" value="5"/>
</dbReference>
<dbReference type="GeneID" id="107073883"/>
<feature type="region of interest" description="Disordered" evidence="6">
    <location>
        <begin position="368"/>
        <end position="424"/>
    </location>
</feature>
<dbReference type="CDD" id="cd11856">
    <property type="entry name" value="SH3_p47phox_like"/>
    <property type="match status" value="1"/>
</dbReference>
<dbReference type="Pfam" id="PF00041">
    <property type="entry name" value="fn3"/>
    <property type="match status" value="5"/>
</dbReference>
<dbReference type="InterPro" id="IPR050964">
    <property type="entry name" value="Striated_Muscle_Regulatory"/>
</dbReference>
<dbReference type="SMART" id="SM00326">
    <property type="entry name" value="SH3"/>
    <property type="match status" value="1"/>
</dbReference>
<feature type="compositionally biased region" description="Basic and acidic residues" evidence="6">
    <location>
        <begin position="499"/>
        <end position="538"/>
    </location>
</feature>
<sequence>MEVMDTMTLLEHKDTLNKYKTVSLLTALTDDIEDTTTTTETHDMPKHTRPLKPKTDEILSGDIVEKTTEEEIQEEIIEETPTKKIVKRKKKPQKIIDEVTEEIVEELIIEKPKKEKVRPVTDEKEEIEITEKIIKKKKPRKQDQAMVVTQEIIEKTSDESQIMKDQQIVEIVETPSKKVIKKKKSTISESGIPEERIEEIVIEKPITAEALEEIILKEGIQITEIITASYTDELPQREKISPEEAIKTKLEEEKEKVKVIDVTVKKAPKKKKKADDVEEQVVEELVEEIISKKPEKKKVQPTVTTEEGVEITEIISEDTTESIPELKVKKDVAKKKEEIIEEKITKDQVIVMKAPKETKEEITEIIEEPFETEKPKEEKAIVLEEDKKETPKTTKISIKKAPKKPEKVQEEIPKKKEEEQQEDIVKELKLDEPIKEQQKTTIITQEGIETTEVITDVMTSEIPTEEIPKKEKGIPIEEKPQEKPEITEVSVKKAPKKKPKEEKPKPEIKEEKPEIKEEKPEIIEEVPKVEEKPETKPEKLKKKRVIEEKEEPKEKKRKPKVKLEHEDFKPTEFDRPELEKYVPEEIEKPEEPKPEPKPKPYVKEKRKKPDQEIEEVPIIPGKPKSPEPEEEPEVKFRIPQKEKPEEEPETIKLKGWKKDKPEDEGTEEFPKEEEEEVQKVPKDETEEVTIRPKKKEKKPKKKPTEEVPEEVTIEKPVVPEDEKKEEEVEEVTLKKKPKKKPVPEEVTEEVVLQKPEPKEDVPEPITEEVEVKKKPKKKPIKEEEAADEVIIKKPVVVEEEKEEITEEITIKKKPRKKPVPEEVPEEIVLKKVEPKEEEKAPEPVTEEVTIKKKPKKKPVKEEAPDEITIEKPVVTEEKEVIEEVTLKKKPKKKPVPEEVVEEKVLKKPEPEKEEKVPEEVTEEVAIKKKPKKKPVTEEAADEVTIKKPVVVEEKKEEVIEEVTLKKKPKKEPVPEEVEEEIVLKKPEPKKEEKAPEEVTEEIAIKKKPKKKPVTEEAADEVTIKKPVVVEEKKEEPVEEITLKKKPKKEPVPEEVTEEVVIKKLEPKKEEKAPEEVTEEIAIKKKPKKKPVTEEAADEVTIKKPVVVEEEKEVPVEEITLKKKPKKKPSVTEEIEETEVTLKKAEKKVTKEDEVQADITLKKKKEVKPKVEEEEADELTIQRKEEIEEPVEEELIGEFTIKRKPPKQAPKQVEELYEDVTLRKLRPKRKPRTDIKEVTEVENVTFRPRRTKTKEDVEQEFKISLNTYEEEDISMSGKVRLKPKKRPMTYSEETGEETIRLIQEVEDDSGPVIEEIIDESDEEGKGEYSIEELETDEMKLPLRRKVKKQPRPYSVEEFEEGDVQMKLKRERKYSYEETDESLALKLKAKRRPSTYDEEEATLSITREEDIYEEDVEYVVRDGDTMYSICSYVAETDEAINLVEGEKVYIIDHTNQDWWFVKKNLTEEKGWVPAQYLLDEVHYTIYLQRKLHEKIDKLPVFEKPAPGEKASAPRFIEKLQPIHTPDGYTVQFECQVEGVPRPQITWFRQTAIIKPSPDFQIYYDDDNVATLIIREVFPEDAGTFTCVAKNTAGFASSTTELIVEAPLSDHGSDLTGPSRKSLSRESSLADILEGIPPTFSRKPKAKYVNEGDDVILESRLVAVPEPEITWYYKDTQITSKENIVITSESDMHMYCSIVKISKVQKKQEGRYKIVAKNREGEASIEIPLKVKTKDNEPPEILEPLQSYVVREGETVVLSTQIVGNPAPKIVWYKDGKPIKDLTPQQDGHVNTLTIIQPKSENSGEYSVVATNNLGKAETQATLMVEKIPSGAPEPPLFTERFQEVVVPEKGTFKLVAKVTGNPVPEITWLRNNEPLEKSPNLKISYDGENISLEIKNADSETDSGDYKCVASNPVGKASHGAKVTVDVDKVTFTKKLKEKVTVDEYKMLELVCETSHTVSTTWWHNEKEISGMDHREIVQEGRVHKLIIKKTNAIDEGTYKCTVKNQTTSSTVTVKPAKPEFTRKLQDFEVKERETAILEVEITSETVDVEWYKDGVPLKPSNEKLDFVKEGTVRKLLIRSTSVHDEGEYTCTLLNQQCTAEVTVVELPPEIITKMQDVTIARGEKAIFDIELTKGDALVRWFKDNQELQFSEHVQLSIDGKRQKLKIYDTESEDAGVYSCQVGEQTSSAKLIVEEPGVDFIAKLPDVTLVPLNKDATFLIEISQSNIPVTWLRKGEIIKKSEKYVIIDEDNVKKLIVKKCTTEDIAEYTAVVTNVKTSSRLKVEVIETPPKINPNTQTKYTVNKEDDIEIIVKFTATPMPTDEWTVDGRIVTKSKRITPSIDEESAVLTITKVQEEDVGDYNLRLFNPHGDTSIVISVTIAQPPSKPGTPEPLELTDESITLHWKKPESDGNLPITEYILEYHEKVETSWIKVTEKITETSHKVTKLTTNKEYTFRVTAVNKIGLSESSSESPYFKIVKPSELEPPIILEPLKSVSVGLKQSVTLSCVIGGSPAPEITWFKNNQPFANANMTYENRVAKYTILETTETSSATFTVKAENEVGTAETTCELKIQEPPKLTVDETLANQKLPVSSEWKIDVQTSGFPTPEVSWAKNSQKIMDKRVSTHTVEKISTISINSIIREDTGTYTAEAINEVGTSSLDVHLKVIDKPGKPQGPIITKEIRQDRITVEWKAPIDDGGIEIEKYTIEKCETSKMDWTKVADVDKDIESFCVQKLQLEVEYMFRVIAKNSVGASEPLESEPVKTRKTHDPPGPPRGPLEVSGMTKTSFTIKWQAPENDGGSPIIDYTVEMTESSKKTWQKVGNTKAEVTNISVSNLKTDMAYDFRITARNKIGISEPYISEEPIVAGKRATPPSSPLNVKVINFTSKSVTLTWFPPANNGGTELTGYIIEKRPLIGKGSRWIKVVTLEATTHQYCIENLKESEFLFRVFAENSMGLSLPTNSEPVTLKTHATVPSAPTAPLEIRQIAANTVVIEWGRPESDGGAPLEGYRIVMRDAKKTMWIEVGRVKADILKINIKDLQENHEYLVRIYVRNEVGLSEPLESDEPFKILPPSELAVVEPVAEATDKGEPASVSFSTENTSSWLREHNMDADIHSYARGRLLRKDEYFFRIWHNAKKLFK</sequence>
<dbReference type="PANTHER" id="PTHR13817">
    <property type="entry name" value="TITIN"/>
    <property type="match status" value="1"/>
</dbReference>
<dbReference type="InterPro" id="IPR001452">
    <property type="entry name" value="SH3_domain"/>
</dbReference>
<feature type="compositionally biased region" description="Basic and acidic residues" evidence="6">
    <location>
        <begin position="466"/>
        <end position="486"/>
    </location>
</feature>
<dbReference type="InterPro" id="IPR036179">
    <property type="entry name" value="Ig-like_dom_sf"/>
</dbReference>
<feature type="compositionally biased region" description="Basic and acidic residues" evidence="6">
    <location>
        <begin position="908"/>
        <end position="918"/>
    </location>
</feature>
<feature type="region of interest" description="Disordered" evidence="6">
    <location>
        <begin position="834"/>
        <end position="864"/>
    </location>
</feature>
<protein>
    <submittedName>
        <fullName evidence="11">Titin-like</fullName>
    </submittedName>
</protein>